<proteinExistence type="predicted"/>
<dbReference type="InterPro" id="IPR025332">
    <property type="entry name" value="DUF4238"/>
</dbReference>
<name>A0ABT1S0Q7_9FIRM</name>
<protein>
    <submittedName>
        <fullName evidence="1">DUF4238 domain-containing protein</fullName>
    </submittedName>
</protein>
<reference evidence="1 2" key="1">
    <citation type="submission" date="2022-06" db="EMBL/GenBank/DDBJ databases">
        <title>Isolation of gut microbiota from human fecal samples.</title>
        <authorList>
            <person name="Pamer E.G."/>
            <person name="Barat B."/>
            <person name="Waligurski E."/>
            <person name="Medina S."/>
            <person name="Paddock L."/>
            <person name="Mostad J."/>
        </authorList>
    </citation>
    <scope>NUCLEOTIDE SEQUENCE [LARGE SCALE GENOMIC DNA]</scope>
    <source>
        <strain evidence="1 2">DFI.9.73</strain>
    </source>
</reference>
<feature type="non-terminal residue" evidence="1">
    <location>
        <position position="1"/>
    </location>
</feature>
<dbReference type="RefSeq" id="WP_256191988.1">
    <property type="nucleotide sequence ID" value="NZ_JANFZG010000021.1"/>
</dbReference>
<evidence type="ECO:0000313" key="1">
    <source>
        <dbReference type="EMBL" id="MCQ4840511.1"/>
    </source>
</evidence>
<dbReference type="Proteomes" id="UP001524473">
    <property type="component" value="Unassembled WGS sequence"/>
</dbReference>
<dbReference type="EMBL" id="JANFZH010000024">
    <property type="protein sequence ID" value="MCQ4840511.1"/>
    <property type="molecule type" value="Genomic_DNA"/>
</dbReference>
<accession>A0ABT1S0Q7</accession>
<comment type="caution">
    <text evidence="1">The sequence shown here is derived from an EMBL/GenBank/DDBJ whole genome shotgun (WGS) entry which is preliminary data.</text>
</comment>
<dbReference type="Pfam" id="PF14022">
    <property type="entry name" value="DUF4238"/>
    <property type="match status" value="1"/>
</dbReference>
<organism evidence="1 2">
    <name type="scientific">Neglectibacter timonensis</name>
    <dbReference type="NCBI Taxonomy" id="1776382"/>
    <lineage>
        <taxon>Bacteria</taxon>
        <taxon>Bacillati</taxon>
        <taxon>Bacillota</taxon>
        <taxon>Clostridia</taxon>
        <taxon>Eubacteriales</taxon>
        <taxon>Oscillospiraceae</taxon>
        <taxon>Neglectibacter</taxon>
    </lineage>
</organism>
<keyword evidence="2" id="KW-1185">Reference proteome</keyword>
<gene>
    <name evidence="1" type="ORF">NE695_11370</name>
</gene>
<sequence>SLWIPFFQVSNFILQSTDRFISYSGLSSDGIEIIFPISPMLLLGMYDAKTYSTLFADKSFMQADIELVEYFNRAQIIHCQRCVFSCSDDFAFAEQICTENPEFRTFIPYIEVL</sequence>
<evidence type="ECO:0000313" key="2">
    <source>
        <dbReference type="Proteomes" id="UP001524473"/>
    </source>
</evidence>